<organism evidence="1 2">
    <name type="scientific">Flectobacillus rivi</name>
    <dbReference type="NCBI Taxonomy" id="2984209"/>
    <lineage>
        <taxon>Bacteria</taxon>
        <taxon>Pseudomonadati</taxon>
        <taxon>Bacteroidota</taxon>
        <taxon>Cytophagia</taxon>
        <taxon>Cytophagales</taxon>
        <taxon>Flectobacillaceae</taxon>
        <taxon>Flectobacillus</taxon>
    </lineage>
</organism>
<comment type="caution">
    <text evidence="1">The sequence shown here is derived from an EMBL/GenBank/DDBJ whole genome shotgun (WGS) entry which is preliminary data.</text>
</comment>
<protein>
    <submittedName>
        <fullName evidence="1">DUF4240 domain-containing protein</fullName>
    </submittedName>
</protein>
<keyword evidence="2" id="KW-1185">Reference proteome</keyword>
<reference evidence="1 2" key="1">
    <citation type="submission" date="2023-05" db="EMBL/GenBank/DDBJ databases">
        <title>Novel species of genus Flectobacillus isolated from stream in China.</title>
        <authorList>
            <person name="Lu H."/>
        </authorList>
    </citation>
    <scope>NUCLEOTIDE SEQUENCE [LARGE SCALE GENOMIC DNA]</scope>
    <source>
        <strain evidence="1 2">LFS242W</strain>
    </source>
</reference>
<evidence type="ECO:0000313" key="2">
    <source>
        <dbReference type="Proteomes" id="UP001225761"/>
    </source>
</evidence>
<feature type="non-terminal residue" evidence="1">
    <location>
        <position position="1"/>
    </location>
</feature>
<evidence type="ECO:0000313" key="1">
    <source>
        <dbReference type="EMBL" id="MDI9877754.1"/>
    </source>
</evidence>
<sequence length="131" mass="15333">NLSNFGWTKFAAFHNTYLKLKNITLFKLLIRTIFGEAYKGEKTFTETLKNPDYLSDVVDKQTECSFEELMYVATTAFEQKTGKKEEDDSYPRNVAFKRGFNYDFGAPPTKGTNWKTEQLPQLYPKLWVKFN</sequence>
<accession>A0ABT6Z9F2</accession>
<proteinExistence type="predicted"/>
<dbReference type="Proteomes" id="UP001225761">
    <property type="component" value="Unassembled WGS sequence"/>
</dbReference>
<name>A0ABT6Z9F2_9BACT</name>
<dbReference type="EMBL" id="JASHIE010000027">
    <property type="protein sequence ID" value="MDI9877754.1"/>
    <property type="molecule type" value="Genomic_DNA"/>
</dbReference>
<dbReference type="RefSeq" id="WP_283383767.1">
    <property type="nucleotide sequence ID" value="NZ_JASHIE010000027.1"/>
</dbReference>
<gene>
    <name evidence="1" type="ORF">QM481_24640</name>
</gene>